<dbReference type="InterPro" id="IPR002915">
    <property type="entry name" value="DeoC/FbaB/LacD_aldolase"/>
</dbReference>
<gene>
    <name evidence="9" type="ORF">N7458_001372</name>
</gene>
<dbReference type="RefSeq" id="XP_056768862.1">
    <property type="nucleotide sequence ID" value="XM_056904755.1"/>
</dbReference>
<evidence type="ECO:0000256" key="8">
    <source>
        <dbReference type="PIRSR" id="PIRSR001357-50"/>
    </source>
</evidence>
<protein>
    <recommendedName>
        <fullName evidence="2">deoxyribose-phosphate aldolase</fullName>
        <ecNumber evidence="2">4.1.2.4</ecNumber>
    </recommendedName>
    <alternativeName>
        <fullName evidence="6">2-deoxy-D-ribose 5-phosphate aldolase</fullName>
    </alternativeName>
</protein>
<comment type="similarity">
    <text evidence="1">Belongs to the DeoC/FbaB aldolase family. DeoC type 1 subfamily.</text>
</comment>
<proteinExistence type="inferred from homology"/>
<dbReference type="GO" id="GO:0009264">
    <property type="term" value="P:deoxyribonucleotide catabolic process"/>
    <property type="evidence" value="ECO:0007669"/>
    <property type="project" value="InterPro"/>
</dbReference>
<organism evidence="9 10">
    <name type="scientific">Penicillium daleae</name>
    <dbReference type="NCBI Taxonomy" id="63821"/>
    <lineage>
        <taxon>Eukaryota</taxon>
        <taxon>Fungi</taxon>
        <taxon>Dikarya</taxon>
        <taxon>Ascomycota</taxon>
        <taxon>Pezizomycotina</taxon>
        <taxon>Eurotiomycetes</taxon>
        <taxon>Eurotiomycetidae</taxon>
        <taxon>Eurotiales</taxon>
        <taxon>Aspergillaceae</taxon>
        <taxon>Penicillium</taxon>
    </lineage>
</organism>
<comment type="caution">
    <text evidence="9">The sequence shown here is derived from an EMBL/GenBank/DDBJ whole genome shotgun (WGS) entry which is preliminary data.</text>
</comment>
<accession>A0AAD6G5Q7</accession>
<dbReference type="FunFam" id="3.20.20.70:FF:000044">
    <property type="entry name" value="Deoxyribose-phosphate aldolase"/>
    <property type="match status" value="1"/>
</dbReference>
<dbReference type="InterPro" id="IPR011343">
    <property type="entry name" value="DeoC"/>
</dbReference>
<evidence type="ECO:0000256" key="5">
    <source>
        <dbReference type="ARBA" id="ARBA00023270"/>
    </source>
</evidence>
<dbReference type="HAMAP" id="MF_00114">
    <property type="entry name" value="DeoC_type1"/>
    <property type="match status" value="1"/>
</dbReference>
<dbReference type="Proteomes" id="UP001213681">
    <property type="component" value="Unassembled WGS sequence"/>
</dbReference>
<dbReference type="InterPro" id="IPR013785">
    <property type="entry name" value="Aldolase_TIM"/>
</dbReference>
<name>A0AAD6G5Q7_9EURO</name>
<dbReference type="GO" id="GO:0004139">
    <property type="term" value="F:deoxyribose-phosphate aldolase activity"/>
    <property type="evidence" value="ECO:0007669"/>
    <property type="project" value="UniProtKB-EC"/>
</dbReference>
<reference evidence="9" key="2">
    <citation type="journal article" date="2023" name="IMA Fungus">
        <title>Comparative genomic study of the Penicillium genus elucidates a diverse pangenome and 15 lateral gene transfer events.</title>
        <authorList>
            <person name="Petersen C."/>
            <person name="Sorensen T."/>
            <person name="Nielsen M.R."/>
            <person name="Sondergaard T.E."/>
            <person name="Sorensen J.L."/>
            <person name="Fitzpatrick D.A."/>
            <person name="Frisvad J.C."/>
            <person name="Nielsen K.L."/>
        </authorList>
    </citation>
    <scope>NUCLEOTIDE SEQUENCE</scope>
    <source>
        <strain evidence="9">IBT 16125</strain>
    </source>
</reference>
<evidence type="ECO:0000256" key="3">
    <source>
        <dbReference type="ARBA" id="ARBA00022490"/>
    </source>
</evidence>
<evidence type="ECO:0000256" key="1">
    <source>
        <dbReference type="ARBA" id="ARBA00010936"/>
    </source>
</evidence>
<dbReference type="EC" id="4.1.2.4" evidence="2"/>
<dbReference type="Pfam" id="PF01791">
    <property type="entry name" value="DeoC"/>
    <property type="match status" value="1"/>
</dbReference>
<dbReference type="PANTHER" id="PTHR10889">
    <property type="entry name" value="DEOXYRIBOSE-PHOSPHATE ALDOLASE"/>
    <property type="match status" value="1"/>
</dbReference>
<dbReference type="AlphaFoldDB" id="A0AAD6G5Q7"/>
<comment type="catalytic activity">
    <reaction evidence="7">
        <text>2-deoxy-D-ribose 5-phosphate = D-glyceraldehyde 3-phosphate + acetaldehyde</text>
        <dbReference type="Rhea" id="RHEA:12821"/>
        <dbReference type="ChEBI" id="CHEBI:15343"/>
        <dbReference type="ChEBI" id="CHEBI:59776"/>
        <dbReference type="ChEBI" id="CHEBI:62877"/>
        <dbReference type="EC" id="4.1.2.4"/>
    </reaction>
</comment>
<dbReference type="PIRSF" id="PIRSF001357">
    <property type="entry name" value="DeoC"/>
    <property type="match status" value="1"/>
</dbReference>
<evidence type="ECO:0000256" key="6">
    <source>
        <dbReference type="ARBA" id="ARBA00032755"/>
    </source>
</evidence>
<dbReference type="GO" id="GO:0016052">
    <property type="term" value="P:carbohydrate catabolic process"/>
    <property type="evidence" value="ECO:0007669"/>
    <property type="project" value="TreeGrafter"/>
</dbReference>
<keyword evidence="3" id="KW-0963">Cytoplasm</keyword>
<keyword evidence="10" id="KW-1185">Reference proteome</keyword>
<dbReference type="CDD" id="cd00959">
    <property type="entry name" value="DeoC"/>
    <property type="match status" value="1"/>
</dbReference>
<dbReference type="GO" id="GO:0005737">
    <property type="term" value="C:cytoplasm"/>
    <property type="evidence" value="ECO:0007669"/>
    <property type="project" value="InterPro"/>
</dbReference>
<dbReference type="PANTHER" id="PTHR10889:SF1">
    <property type="entry name" value="DEOXYRIBOSE-PHOSPHATE ALDOLASE"/>
    <property type="match status" value="1"/>
</dbReference>
<keyword evidence="5 8" id="KW-0704">Schiff base</keyword>
<evidence type="ECO:0000256" key="2">
    <source>
        <dbReference type="ARBA" id="ARBA00012515"/>
    </source>
</evidence>
<keyword evidence="4" id="KW-0456">Lyase</keyword>
<sequence length="266" mass="28445">MSSIPSNDAEWAAAISLLKDRGPERPLSPPACPLGMPAMIDHTLLKEPTEPEQIDALCEEAREYKFATVCVRLGYVAQAAANLKDTSVGVACVVGFPEGTHDTQDKVKEAREAVEQGARELDMVINYPKLKNGEYTAVYDDILAVRTVAPAPVLLKTIIEASELDKDEIIAATIIACMAGVDFVKTSTGYKGPATLDYIMTMRIALRAAGYPSVGIKASGGIRNATDSLRMVKAGATRIGTSAGVNIVREFENGEILEQEASHAAY</sequence>
<evidence type="ECO:0000256" key="7">
    <source>
        <dbReference type="ARBA" id="ARBA00048791"/>
    </source>
</evidence>
<feature type="active site" description="Schiff-base intermediate with acetaldehyde" evidence="8">
    <location>
        <position position="185"/>
    </location>
</feature>
<evidence type="ECO:0000313" key="9">
    <source>
        <dbReference type="EMBL" id="KAJ5459820.1"/>
    </source>
</evidence>
<feature type="active site" description="Proton donor/acceptor" evidence="8">
    <location>
        <position position="217"/>
    </location>
</feature>
<reference evidence="9" key="1">
    <citation type="submission" date="2022-12" db="EMBL/GenBank/DDBJ databases">
        <authorList>
            <person name="Petersen C."/>
        </authorList>
    </citation>
    <scope>NUCLEOTIDE SEQUENCE</scope>
    <source>
        <strain evidence="9">IBT 16125</strain>
    </source>
</reference>
<dbReference type="EMBL" id="JAPVEA010000002">
    <property type="protein sequence ID" value="KAJ5459820.1"/>
    <property type="molecule type" value="Genomic_DNA"/>
</dbReference>
<dbReference type="SMART" id="SM01133">
    <property type="entry name" value="DeoC"/>
    <property type="match status" value="1"/>
</dbReference>
<dbReference type="Gene3D" id="3.20.20.70">
    <property type="entry name" value="Aldolase class I"/>
    <property type="match status" value="1"/>
</dbReference>
<dbReference type="SUPFAM" id="SSF51569">
    <property type="entry name" value="Aldolase"/>
    <property type="match status" value="1"/>
</dbReference>
<dbReference type="GeneID" id="81594998"/>
<dbReference type="InterPro" id="IPR028581">
    <property type="entry name" value="DeoC_typeI"/>
</dbReference>
<dbReference type="NCBIfam" id="TIGR00126">
    <property type="entry name" value="deoC"/>
    <property type="match status" value="1"/>
</dbReference>
<evidence type="ECO:0000256" key="4">
    <source>
        <dbReference type="ARBA" id="ARBA00023239"/>
    </source>
</evidence>
<evidence type="ECO:0000313" key="10">
    <source>
        <dbReference type="Proteomes" id="UP001213681"/>
    </source>
</evidence>